<dbReference type="InterPro" id="IPR018564">
    <property type="entry name" value="Repl_chkpnt_MRC1_dom"/>
</dbReference>
<gene>
    <name evidence="6" type="ORF">LTR24_001557</name>
</gene>
<feature type="region of interest" description="Disordered" evidence="4">
    <location>
        <begin position="1164"/>
        <end position="1242"/>
    </location>
</feature>
<feature type="region of interest" description="Disordered" evidence="4">
    <location>
        <begin position="81"/>
        <end position="299"/>
    </location>
</feature>
<keyword evidence="7" id="KW-1185">Reference proteome</keyword>
<dbReference type="Proteomes" id="UP001345013">
    <property type="component" value="Unassembled WGS sequence"/>
</dbReference>
<reference evidence="6 7" key="1">
    <citation type="submission" date="2023-08" db="EMBL/GenBank/DDBJ databases">
        <title>Black Yeasts Isolated from many extreme environments.</title>
        <authorList>
            <person name="Coleine C."/>
            <person name="Stajich J.E."/>
            <person name="Selbmann L."/>
        </authorList>
    </citation>
    <scope>NUCLEOTIDE SEQUENCE [LARGE SCALE GENOMIC DNA]</scope>
    <source>
        <strain evidence="6 7">CCFEE 5885</strain>
    </source>
</reference>
<proteinExistence type="predicted"/>
<feature type="compositionally biased region" description="Acidic residues" evidence="4">
    <location>
        <begin position="625"/>
        <end position="639"/>
    </location>
</feature>
<feature type="region of interest" description="Disordered" evidence="4">
    <location>
        <begin position="1"/>
        <end position="68"/>
    </location>
</feature>
<dbReference type="EMBL" id="JAVRRG010000011">
    <property type="protein sequence ID" value="KAK5099156.1"/>
    <property type="molecule type" value="Genomic_DNA"/>
</dbReference>
<evidence type="ECO:0000256" key="4">
    <source>
        <dbReference type="SAM" id="MobiDB-lite"/>
    </source>
</evidence>
<protein>
    <recommendedName>
        <fullName evidence="5">DNA replication checkpoint mediator MRC1 domain-containing protein</fullName>
    </recommendedName>
</protein>
<feature type="compositionally biased region" description="Low complexity" evidence="4">
    <location>
        <begin position="325"/>
        <end position="339"/>
    </location>
</feature>
<feature type="compositionally biased region" description="Basic and acidic residues" evidence="4">
    <location>
        <begin position="887"/>
        <end position="903"/>
    </location>
</feature>
<feature type="compositionally biased region" description="Polar residues" evidence="4">
    <location>
        <begin position="1268"/>
        <end position="1288"/>
    </location>
</feature>
<evidence type="ECO:0000256" key="1">
    <source>
        <dbReference type="ARBA" id="ARBA00004123"/>
    </source>
</evidence>
<feature type="region of interest" description="Disordered" evidence="4">
    <location>
        <begin position="816"/>
        <end position="1007"/>
    </location>
</feature>
<comment type="caution">
    <text evidence="6">The sequence shown here is derived from an EMBL/GenBank/DDBJ whole genome shotgun (WGS) entry which is preliminary data.</text>
</comment>
<keyword evidence="3" id="KW-0539">Nucleus</keyword>
<feature type="compositionally biased region" description="Basic residues" evidence="4">
    <location>
        <begin position="131"/>
        <end position="142"/>
    </location>
</feature>
<evidence type="ECO:0000313" key="6">
    <source>
        <dbReference type="EMBL" id="KAK5099156.1"/>
    </source>
</evidence>
<feature type="region of interest" description="Disordered" evidence="4">
    <location>
        <begin position="1028"/>
        <end position="1116"/>
    </location>
</feature>
<dbReference type="PANTHER" id="PTHR14396">
    <property type="entry name" value="CLASPIN"/>
    <property type="match status" value="1"/>
</dbReference>
<feature type="compositionally biased region" description="Low complexity" evidence="4">
    <location>
        <begin position="1231"/>
        <end position="1242"/>
    </location>
</feature>
<evidence type="ECO:0000259" key="5">
    <source>
        <dbReference type="Pfam" id="PF09444"/>
    </source>
</evidence>
<feature type="region of interest" description="Disordered" evidence="4">
    <location>
        <begin position="542"/>
        <end position="696"/>
    </location>
</feature>
<feature type="compositionally biased region" description="Basic and acidic residues" evidence="4">
    <location>
        <begin position="945"/>
        <end position="963"/>
    </location>
</feature>
<dbReference type="Pfam" id="PF09444">
    <property type="entry name" value="MRC1"/>
    <property type="match status" value="1"/>
</dbReference>
<evidence type="ECO:0000313" key="7">
    <source>
        <dbReference type="Proteomes" id="UP001345013"/>
    </source>
</evidence>
<feature type="compositionally biased region" description="Acidic residues" evidence="4">
    <location>
        <begin position="1164"/>
        <end position="1186"/>
    </location>
</feature>
<evidence type="ECO:0000256" key="2">
    <source>
        <dbReference type="ARBA" id="ARBA00022553"/>
    </source>
</evidence>
<feature type="compositionally biased region" description="Acidic residues" evidence="4">
    <location>
        <begin position="597"/>
        <end position="618"/>
    </location>
</feature>
<dbReference type="InterPro" id="IPR024146">
    <property type="entry name" value="Claspin"/>
</dbReference>
<feature type="compositionally biased region" description="Low complexity" evidence="4">
    <location>
        <begin position="1"/>
        <end position="16"/>
    </location>
</feature>
<feature type="region of interest" description="Disordered" evidence="4">
    <location>
        <begin position="311"/>
        <end position="363"/>
    </location>
</feature>
<name>A0ABR0KKP4_9EURO</name>
<feature type="compositionally biased region" description="Acidic residues" evidence="4">
    <location>
        <begin position="987"/>
        <end position="996"/>
    </location>
</feature>
<feature type="domain" description="DNA replication checkpoint mediator MRC1" evidence="5">
    <location>
        <begin position="895"/>
        <end position="1037"/>
    </location>
</feature>
<feature type="compositionally biased region" description="Basic and acidic residues" evidence="4">
    <location>
        <begin position="1194"/>
        <end position="1215"/>
    </location>
</feature>
<feature type="region of interest" description="Disordered" evidence="4">
    <location>
        <begin position="1268"/>
        <end position="1319"/>
    </location>
</feature>
<feature type="compositionally biased region" description="Acidic residues" evidence="4">
    <location>
        <begin position="1040"/>
        <end position="1053"/>
    </location>
</feature>
<sequence>MATSPVSASSRASSPSSSPPALPTKRSVQALLDELSDSDSDVVAQPKQTAPKPVREQQHIDGLIESSDDDVLVGAGRLAARLAESPRNDTSSASGKPRGRTIQVSEAGGAVLSDGNASVSEQDEDEPATFHPKRRLLLKRKRASNDDGDIVASPQLNQSASTPKPGTPTRSVSPSVQAQADLPKEQEDTASTGKSKFTLLVEKARKERLAREEAERAKKAARQTQGPLATSPKRRAQRGSSPADDSEEDSDQSEGAPAKRLTKDARPTRKASKKALEEMNRETQRMNRNMQLAHQARTKKKFTKESFFAKFGQGLPTAPELLRVPSAGRPASSSSAPSSDAERTKLNSTPPTSPMLEPEHDKTAAVCAGVTPNGVPRATDDDMDDGLDFLEIMANRRAEETKPIASTEREVVDIDSTVFPARVASMLAVPKQSDSDSGSDIEVVFAKGSKRKYVAFENLPKRKAKETSSHLALRSLAHIKNDKGKKPSMSTADMGPSLLRAARKQAQEERQAKIEKLKAAGVNIQTAEEREQDQEELEDLVERARLEDEAIRKREKVLSKKDGTYTKDALDEEDSDEDDEDYEVGNQEEEGHSGSDNENDGSEGENEDETAADDEEAGNELIDAAAEESAEEAESGDEVVAERGNQGAVELSVTATPIPSRIARRTHVVVDDEDDDDGSQPAVKSPELPAVRASPQSIVRSARKVIPGLQHSDDLPLGLTQAFAATMADSQTQDSATQEQDSMDILRDLPSPQIGIMSRLNRLDSVDMVSESIAGSQTQPLDLNLGISQSQQVPESPARQFQPATFELTQDPEHSFSPFTGNRFAETPSKGPHSTEETTILPIGYDSPVVQRRGRLQRGRQTSDEDEPDATASRSAFLLMKKAAKQKKADDFNKKKSEARQAFEEAAEESDDEYAGLGGASDEDSGEEENEDDRQMIDEDTQIGRGDEAKLAKLYADRERQSDEQAVSKLLKDITTGALRRKRGAGDDLDLSDEEDAVARRRQAKQREFARMRRELLKDEAVGKIADDKRKQAFLKSIEDREDQDDNDNDFDQPETPLDVESQSQSQQMPSERVAEATDSQPSHRTALKPVRDSQLNTTQYSRRASKVAASRRPGTLAEIRESVSFLIEEPDSQAEVIDLGLSDSEDEPEAYINLDRHIAQAEADEDAMEDENEDLGDFVVDDEDRGMDSQDTIFKKPELPGQRGERAPFAERRTKSVNVVDRLSMLREQSSSSAAGSNASSKMAFLTGKSANGLNHVPSLLRRATTNSSLGSISGRDNVSATGVVTSKTERGGAAKEKEFAEFEGGKDECPGGSSEEAAEEDGWKFLNWAVSREYLELKAVSYSYSGTQGGST</sequence>
<feature type="compositionally biased region" description="Acidic residues" evidence="4">
    <location>
        <begin position="921"/>
        <end position="932"/>
    </location>
</feature>
<feature type="compositionally biased region" description="Polar residues" evidence="4">
    <location>
        <begin position="154"/>
        <end position="178"/>
    </location>
</feature>
<dbReference type="PANTHER" id="PTHR14396:SF10">
    <property type="entry name" value="CLASPIN"/>
    <property type="match status" value="1"/>
</dbReference>
<feature type="compositionally biased region" description="Acidic residues" evidence="4">
    <location>
        <begin position="570"/>
        <end position="588"/>
    </location>
</feature>
<comment type="subcellular location">
    <subcellularLocation>
        <location evidence="1">Nucleus</location>
    </subcellularLocation>
</comment>
<feature type="compositionally biased region" description="Acidic residues" evidence="4">
    <location>
        <begin position="905"/>
        <end position="914"/>
    </location>
</feature>
<feature type="compositionally biased region" description="Basic and acidic residues" evidence="4">
    <location>
        <begin position="274"/>
        <end position="285"/>
    </location>
</feature>
<accession>A0ABR0KKP4</accession>
<keyword evidence="2" id="KW-0597">Phosphoprotein</keyword>
<evidence type="ECO:0000256" key="3">
    <source>
        <dbReference type="ARBA" id="ARBA00023242"/>
    </source>
</evidence>
<organism evidence="6 7">
    <name type="scientific">Lithohypha guttulata</name>
    <dbReference type="NCBI Taxonomy" id="1690604"/>
    <lineage>
        <taxon>Eukaryota</taxon>
        <taxon>Fungi</taxon>
        <taxon>Dikarya</taxon>
        <taxon>Ascomycota</taxon>
        <taxon>Pezizomycotina</taxon>
        <taxon>Eurotiomycetes</taxon>
        <taxon>Chaetothyriomycetidae</taxon>
        <taxon>Chaetothyriales</taxon>
        <taxon>Trichomeriaceae</taxon>
        <taxon>Lithohypha</taxon>
    </lineage>
</organism>
<feature type="compositionally biased region" description="Basic and acidic residues" evidence="4">
    <location>
        <begin position="202"/>
        <end position="218"/>
    </location>
</feature>
<feature type="region of interest" description="Disordered" evidence="4">
    <location>
        <begin position="478"/>
        <end position="497"/>
    </location>
</feature>
<feature type="compositionally biased region" description="Basic and acidic residues" evidence="4">
    <location>
        <begin position="1289"/>
        <end position="1311"/>
    </location>
</feature>
<feature type="compositionally biased region" description="Basic and acidic residues" evidence="4">
    <location>
        <begin position="542"/>
        <end position="569"/>
    </location>
</feature>